<dbReference type="Proteomes" id="UP000001544">
    <property type="component" value="Chromosome"/>
</dbReference>
<name>D3FQC7_ALKPO</name>
<keyword evidence="3" id="KW-1185">Reference proteome</keyword>
<proteinExistence type="predicted"/>
<dbReference type="KEGG" id="bpf:BpOF4_07705"/>
<gene>
    <name evidence="2" type="ordered locus">BpOF4_07705</name>
</gene>
<evidence type="ECO:0000313" key="2">
    <source>
        <dbReference type="EMBL" id="ADC49599.1"/>
    </source>
</evidence>
<reference evidence="2 3" key="1">
    <citation type="journal article" date="2011" name="Environ. Microbiol.">
        <title>Genome of alkaliphilic Bacillus pseudofirmus OF4 reveals adaptations that support the ability to grow in an external pH range from 7.5 to 11.4.</title>
        <authorList>
            <person name="Janto B."/>
            <person name="Ahmed A."/>
            <person name="Ito M."/>
            <person name="Liu J."/>
            <person name="Hicks D.B."/>
            <person name="Pagni S."/>
            <person name="Fackelmayer O.J."/>
            <person name="Smith T.A."/>
            <person name="Earl J."/>
            <person name="Elbourne L.D."/>
            <person name="Hassan K."/>
            <person name="Paulsen I.T."/>
            <person name="Kolsto A.B."/>
            <person name="Tourasse N.J."/>
            <person name="Ehrlich G.D."/>
            <person name="Boissy R."/>
            <person name="Ivey D.M."/>
            <person name="Li G."/>
            <person name="Xue Y."/>
            <person name="Ma Y."/>
            <person name="Hu F.Z."/>
            <person name="Krulwich T.A."/>
        </authorList>
    </citation>
    <scope>NUCLEOTIDE SEQUENCE [LARGE SCALE GENOMIC DNA]</scope>
    <source>
        <strain evidence="3">ATCC BAA-2126 / JCM 17055 / OF4</strain>
    </source>
</reference>
<keyword evidence="1" id="KW-1133">Transmembrane helix</keyword>
<accession>D3FQC7</accession>
<dbReference type="EMBL" id="CP001878">
    <property type="protein sequence ID" value="ADC49599.1"/>
    <property type="molecule type" value="Genomic_DNA"/>
</dbReference>
<evidence type="ECO:0000256" key="1">
    <source>
        <dbReference type="SAM" id="Phobius"/>
    </source>
</evidence>
<evidence type="ECO:0000313" key="3">
    <source>
        <dbReference type="Proteomes" id="UP000001544"/>
    </source>
</evidence>
<protein>
    <submittedName>
        <fullName evidence="2">Uncharacterized protein</fullName>
    </submittedName>
</protein>
<organism evidence="2 3">
    <name type="scientific">Alkalihalophilus pseudofirmus (strain ATCC BAA-2126 / JCM 17055 / OF4)</name>
    <name type="common">Bacillus pseudofirmus</name>
    <dbReference type="NCBI Taxonomy" id="398511"/>
    <lineage>
        <taxon>Bacteria</taxon>
        <taxon>Bacillati</taxon>
        <taxon>Bacillota</taxon>
        <taxon>Bacilli</taxon>
        <taxon>Bacillales</taxon>
        <taxon>Bacillaceae</taxon>
        <taxon>Alkalihalophilus</taxon>
    </lineage>
</organism>
<keyword evidence="1" id="KW-0812">Transmembrane</keyword>
<keyword evidence="1" id="KW-0472">Membrane</keyword>
<dbReference type="AlphaFoldDB" id="D3FQC7"/>
<dbReference type="HOGENOM" id="CLU_3040551_0_0_9"/>
<feature type="transmembrane region" description="Helical" evidence="1">
    <location>
        <begin position="21"/>
        <end position="46"/>
    </location>
</feature>
<sequence>MTLMRPMYFAPEIYYAFHGKLLSLLGLLALWGLSFALVPIGVYVYFIRWVIGLL</sequence>